<dbReference type="Proteomes" id="UP000823941">
    <property type="component" value="Chromosome 18"/>
</dbReference>
<gene>
    <name evidence="1" type="ORF">JYU34_013747</name>
</gene>
<evidence type="ECO:0000313" key="1">
    <source>
        <dbReference type="EMBL" id="KAG7302254.1"/>
    </source>
</evidence>
<organism evidence="1 2">
    <name type="scientific">Plutella xylostella</name>
    <name type="common">Diamondback moth</name>
    <name type="synonym">Plutella maculipennis</name>
    <dbReference type="NCBI Taxonomy" id="51655"/>
    <lineage>
        <taxon>Eukaryota</taxon>
        <taxon>Metazoa</taxon>
        <taxon>Ecdysozoa</taxon>
        <taxon>Arthropoda</taxon>
        <taxon>Hexapoda</taxon>
        <taxon>Insecta</taxon>
        <taxon>Pterygota</taxon>
        <taxon>Neoptera</taxon>
        <taxon>Endopterygota</taxon>
        <taxon>Lepidoptera</taxon>
        <taxon>Glossata</taxon>
        <taxon>Ditrysia</taxon>
        <taxon>Yponomeutoidea</taxon>
        <taxon>Plutellidae</taxon>
        <taxon>Plutella</taxon>
    </lineage>
</organism>
<proteinExistence type="predicted"/>
<evidence type="ECO:0000313" key="2">
    <source>
        <dbReference type="Proteomes" id="UP000823941"/>
    </source>
</evidence>
<keyword evidence="2" id="KW-1185">Reference proteome</keyword>
<name>A0ABQ7QBV6_PLUXY</name>
<comment type="caution">
    <text evidence="1">The sequence shown here is derived from an EMBL/GenBank/DDBJ whole genome shotgun (WGS) entry which is preliminary data.</text>
</comment>
<accession>A0ABQ7QBV6</accession>
<sequence length="61" mass="6583">MKTPASRKGAATLVSAARKLSKTRPTSEKQLPEAHRCIVPSVNKTCENKRDLLAHSINAAV</sequence>
<protein>
    <submittedName>
        <fullName evidence="1">Uncharacterized protein</fullName>
    </submittedName>
</protein>
<dbReference type="EMBL" id="JAHIBW010000018">
    <property type="protein sequence ID" value="KAG7302254.1"/>
    <property type="molecule type" value="Genomic_DNA"/>
</dbReference>
<reference evidence="1 2" key="1">
    <citation type="submission" date="2021-06" db="EMBL/GenBank/DDBJ databases">
        <title>A haploid diamondback moth (Plutella xylostella L.) genome assembly resolves 31 chromosomes and identifies a diamide resistance mutation.</title>
        <authorList>
            <person name="Ward C.M."/>
            <person name="Perry K.D."/>
            <person name="Baker G."/>
            <person name="Powis K."/>
            <person name="Heckel D.G."/>
            <person name="Baxter S.W."/>
        </authorList>
    </citation>
    <scope>NUCLEOTIDE SEQUENCE [LARGE SCALE GENOMIC DNA]</scope>
    <source>
        <strain evidence="1 2">LV</strain>
        <tissue evidence="1">Single pupa</tissue>
    </source>
</reference>